<name>A0AAN7QT25_TRANT</name>
<dbReference type="GO" id="GO:0003723">
    <property type="term" value="F:RNA binding"/>
    <property type="evidence" value="ECO:0007669"/>
    <property type="project" value="UniProtKB-UniRule"/>
</dbReference>
<evidence type="ECO:0000313" key="9">
    <source>
        <dbReference type="EMBL" id="KAK4774753.1"/>
    </source>
</evidence>
<evidence type="ECO:0000256" key="1">
    <source>
        <dbReference type="ARBA" id="ARBA00022741"/>
    </source>
</evidence>
<sequence>MPVQRRKPVSVARQTPAEESTMMKKKDVMNGGDVFAGCSFASLGLHPGLCDQLKARLGFEVPTQVQAQAIPVVLTGRHMLVNAATGSVKTIAYLAPIIHQLQKIDPRIERSDGTFGA</sequence>
<comment type="caution">
    <text evidence="9">The sequence shown here is derived from an EMBL/GenBank/DDBJ whole genome shotgun (WGS) entry which is preliminary data.</text>
</comment>
<comment type="domain">
    <text evidence="6">The Q motif is unique to and characteristic of the DEAD box family of RNA helicases and controls ATP binding and hydrolysis.</text>
</comment>
<keyword evidence="2 6" id="KW-0378">Hydrolase</keyword>
<proteinExistence type="inferred from homology"/>
<feature type="short sequence motif" description="Q motif" evidence="5">
    <location>
        <begin position="38"/>
        <end position="67"/>
    </location>
</feature>
<dbReference type="InterPro" id="IPR011545">
    <property type="entry name" value="DEAD/DEAH_box_helicase_dom"/>
</dbReference>
<accession>A0AAN7QT25</accession>
<evidence type="ECO:0000256" key="6">
    <source>
        <dbReference type="RuleBase" id="RU365068"/>
    </source>
</evidence>
<evidence type="ECO:0000256" key="5">
    <source>
        <dbReference type="PROSITE-ProRule" id="PRU00552"/>
    </source>
</evidence>
<keyword evidence="3 6" id="KW-0347">Helicase</keyword>
<keyword evidence="10" id="KW-1185">Reference proteome</keyword>
<evidence type="ECO:0000313" key="10">
    <source>
        <dbReference type="Proteomes" id="UP001346149"/>
    </source>
</evidence>
<dbReference type="GO" id="GO:0016787">
    <property type="term" value="F:hydrolase activity"/>
    <property type="evidence" value="ECO:0007669"/>
    <property type="project" value="UniProtKB-KW"/>
</dbReference>
<keyword evidence="1 6" id="KW-0547">Nucleotide-binding</keyword>
<keyword evidence="6" id="KW-0694">RNA-binding</keyword>
<feature type="region of interest" description="Disordered" evidence="7">
    <location>
        <begin position="1"/>
        <end position="21"/>
    </location>
</feature>
<protein>
    <recommendedName>
        <fullName evidence="6">ATP-dependent RNA helicase</fullName>
        <ecNumber evidence="6">3.6.4.13</ecNumber>
    </recommendedName>
</protein>
<dbReference type="EC" id="3.6.4.13" evidence="6"/>
<evidence type="ECO:0000256" key="7">
    <source>
        <dbReference type="SAM" id="MobiDB-lite"/>
    </source>
</evidence>
<evidence type="ECO:0000259" key="8">
    <source>
        <dbReference type="PROSITE" id="PS51195"/>
    </source>
</evidence>
<evidence type="ECO:0000256" key="3">
    <source>
        <dbReference type="ARBA" id="ARBA00022806"/>
    </source>
</evidence>
<comment type="function">
    <text evidence="6">RNA helicase.</text>
</comment>
<dbReference type="Proteomes" id="UP001346149">
    <property type="component" value="Unassembled WGS sequence"/>
</dbReference>
<dbReference type="GO" id="GO:0003724">
    <property type="term" value="F:RNA helicase activity"/>
    <property type="evidence" value="ECO:0007669"/>
    <property type="project" value="UniProtKB-EC"/>
</dbReference>
<comment type="similarity">
    <text evidence="6">Belongs to the DEAD box helicase family.</text>
</comment>
<keyword evidence="4 6" id="KW-0067">ATP-binding</keyword>
<dbReference type="Gene3D" id="3.40.50.300">
    <property type="entry name" value="P-loop containing nucleotide triphosphate hydrolases"/>
    <property type="match status" value="1"/>
</dbReference>
<evidence type="ECO:0000256" key="2">
    <source>
        <dbReference type="ARBA" id="ARBA00022801"/>
    </source>
</evidence>
<dbReference type="InterPro" id="IPR027417">
    <property type="entry name" value="P-loop_NTPase"/>
</dbReference>
<dbReference type="SUPFAM" id="SSF52540">
    <property type="entry name" value="P-loop containing nucleoside triphosphate hydrolases"/>
    <property type="match status" value="1"/>
</dbReference>
<gene>
    <name evidence="9" type="ORF">SAY86_009688</name>
</gene>
<dbReference type="GO" id="GO:0005524">
    <property type="term" value="F:ATP binding"/>
    <property type="evidence" value="ECO:0007669"/>
    <property type="project" value="UniProtKB-UniRule"/>
</dbReference>
<dbReference type="PANTHER" id="PTHR24031">
    <property type="entry name" value="RNA HELICASE"/>
    <property type="match status" value="1"/>
</dbReference>
<organism evidence="9 10">
    <name type="scientific">Trapa natans</name>
    <name type="common">Water chestnut</name>
    <dbReference type="NCBI Taxonomy" id="22666"/>
    <lineage>
        <taxon>Eukaryota</taxon>
        <taxon>Viridiplantae</taxon>
        <taxon>Streptophyta</taxon>
        <taxon>Embryophyta</taxon>
        <taxon>Tracheophyta</taxon>
        <taxon>Spermatophyta</taxon>
        <taxon>Magnoliopsida</taxon>
        <taxon>eudicotyledons</taxon>
        <taxon>Gunneridae</taxon>
        <taxon>Pentapetalae</taxon>
        <taxon>rosids</taxon>
        <taxon>malvids</taxon>
        <taxon>Myrtales</taxon>
        <taxon>Lythraceae</taxon>
        <taxon>Trapa</taxon>
    </lineage>
</organism>
<feature type="domain" description="DEAD-box RNA helicase Q" evidence="8">
    <location>
        <begin position="38"/>
        <end position="67"/>
    </location>
</feature>
<dbReference type="EMBL" id="JAXQNO010000019">
    <property type="protein sequence ID" value="KAK4774753.1"/>
    <property type="molecule type" value="Genomic_DNA"/>
</dbReference>
<comment type="catalytic activity">
    <reaction evidence="6">
        <text>ATP + H2O = ADP + phosphate + H(+)</text>
        <dbReference type="Rhea" id="RHEA:13065"/>
        <dbReference type="ChEBI" id="CHEBI:15377"/>
        <dbReference type="ChEBI" id="CHEBI:15378"/>
        <dbReference type="ChEBI" id="CHEBI:30616"/>
        <dbReference type="ChEBI" id="CHEBI:43474"/>
        <dbReference type="ChEBI" id="CHEBI:456216"/>
        <dbReference type="EC" id="3.6.4.13"/>
    </reaction>
</comment>
<dbReference type="PROSITE" id="PS51195">
    <property type="entry name" value="Q_MOTIF"/>
    <property type="match status" value="1"/>
</dbReference>
<evidence type="ECO:0000256" key="4">
    <source>
        <dbReference type="ARBA" id="ARBA00022840"/>
    </source>
</evidence>
<dbReference type="Pfam" id="PF00270">
    <property type="entry name" value="DEAD"/>
    <property type="match status" value="1"/>
</dbReference>
<dbReference type="InterPro" id="IPR014014">
    <property type="entry name" value="RNA_helicase_DEAD_Q_motif"/>
</dbReference>
<reference evidence="9 10" key="1">
    <citation type="journal article" date="2023" name="Hortic Res">
        <title>Pangenome of water caltrop reveals structural variations and asymmetric subgenome divergence after allopolyploidization.</title>
        <authorList>
            <person name="Zhang X."/>
            <person name="Chen Y."/>
            <person name="Wang L."/>
            <person name="Yuan Y."/>
            <person name="Fang M."/>
            <person name="Shi L."/>
            <person name="Lu R."/>
            <person name="Comes H.P."/>
            <person name="Ma Y."/>
            <person name="Chen Y."/>
            <person name="Huang G."/>
            <person name="Zhou Y."/>
            <person name="Zheng Z."/>
            <person name="Qiu Y."/>
        </authorList>
    </citation>
    <scope>NUCLEOTIDE SEQUENCE [LARGE SCALE GENOMIC DNA]</scope>
    <source>
        <strain evidence="9">F231</strain>
    </source>
</reference>
<dbReference type="AlphaFoldDB" id="A0AAN7QT25"/>